<gene>
    <name evidence="2" type="ORF">EZS27_015870</name>
</gene>
<name>A0A5J4RQH0_9ZZZZ</name>
<feature type="transmembrane region" description="Helical" evidence="1">
    <location>
        <begin position="6"/>
        <end position="24"/>
    </location>
</feature>
<accession>A0A5J4RQH0</accession>
<proteinExistence type="predicted"/>
<reference evidence="2" key="1">
    <citation type="submission" date="2019-03" db="EMBL/GenBank/DDBJ databases">
        <title>Single cell metagenomics reveals metabolic interactions within the superorganism composed of flagellate Streblomastix strix and complex community of Bacteroidetes bacteria on its surface.</title>
        <authorList>
            <person name="Treitli S.C."/>
            <person name="Kolisko M."/>
            <person name="Husnik F."/>
            <person name="Keeling P."/>
            <person name="Hampl V."/>
        </authorList>
    </citation>
    <scope>NUCLEOTIDE SEQUENCE</scope>
    <source>
        <strain evidence="2">STM</strain>
    </source>
</reference>
<keyword evidence="1" id="KW-0472">Membrane</keyword>
<evidence type="ECO:0000256" key="1">
    <source>
        <dbReference type="SAM" id="Phobius"/>
    </source>
</evidence>
<sequence length="43" mass="5265">MRHGNFILFLIVNYKLIVLLSNIWQIKYLFVNSNYIKYAIFLQ</sequence>
<comment type="caution">
    <text evidence="2">The sequence shown here is derived from an EMBL/GenBank/DDBJ whole genome shotgun (WGS) entry which is preliminary data.</text>
</comment>
<protein>
    <submittedName>
        <fullName evidence="2">Uncharacterized protein</fullName>
    </submittedName>
</protein>
<organism evidence="2">
    <name type="scientific">termite gut metagenome</name>
    <dbReference type="NCBI Taxonomy" id="433724"/>
    <lineage>
        <taxon>unclassified sequences</taxon>
        <taxon>metagenomes</taxon>
        <taxon>organismal metagenomes</taxon>
    </lineage>
</organism>
<dbReference type="AlphaFoldDB" id="A0A5J4RQH0"/>
<keyword evidence="1" id="KW-0812">Transmembrane</keyword>
<keyword evidence="1" id="KW-1133">Transmembrane helix</keyword>
<evidence type="ECO:0000313" key="2">
    <source>
        <dbReference type="EMBL" id="KAA6335938.1"/>
    </source>
</evidence>
<dbReference type="EMBL" id="SNRY01000844">
    <property type="protein sequence ID" value="KAA6335938.1"/>
    <property type="molecule type" value="Genomic_DNA"/>
</dbReference>